<protein>
    <submittedName>
        <fullName evidence="1">Uncharacterized protein</fullName>
    </submittedName>
</protein>
<sequence length="250" mass="26926">MARAGASNIPISPPRFKPETSELDAPLHVLGFQIDVLSATTVTGHLRLTDSCCQVSIIFSHLHSPPASLSLSRIDSILSVVGRLPRRKPFKMLHRGVSALIIRLREDSVVCNFRPDPFARRIAVSSPTRRVPSVIAASAACPGPMPALSSRPRVLTGDESSPLMRRSRPPYLQTASHRIFPARIHFHFHCRCPLRCSGRWPFLFRTAAASTAAATAASASPIAAAARSSTLSAIAANIGWNLSDYPPGAL</sequence>
<dbReference type="Gene3D" id="3.10.129.10">
    <property type="entry name" value="Hotdog Thioesterase"/>
    <property type="match status" value="1"/>
</dbReference>
<name>A0ABR2LYP5_9ASPA</name>
<comment type="caution">
    <text evidence="1">The sequence shown here is derived from an EMBL/GenBank/DDBJ whole genome shotgun (WGS) entry which is preliminary data.</text>
</comment>
<gene>
    <name evidence="1" type="ORF">KSP40_PGU007151</name>
</gene>
<dbReference type="PANTHER" id="PTHR43240">
    <property type="entry name" value="1,4-DIHYDROXY-2-NAPHTHOYL-COA THIOESTERASE 1"/>
    <property type="match status" value="1"/>
</dbReference>
<evidence type="ECO:0000313" key="2">
    <source>
        <dbReference type="Proteomes" id="UP001412067"/>
    </source>
</evidence>
<proteinExistence type="predicted"/>
<dbReference type="PANTHER" id="PTHR43240:SF5">
    <property type="entry name" value="1,4-DIHYDROXY-2-NAPHTHOYL-COA THIOESTERASE 1"/>
    <property type="match status" value="1"/>
</dbReference>
<organism evidence="1 2">
    <name type="scientific">Platanthera guangdongensis</name>
    <dbReference type="NCBI Taxonomy" id="2320717"/>
    <lineage>
        <taxon>Eukaryota</taxon>
        <taxon>Viridiplantae</taxon>
        <taxon>Streptophyta</taxon>
        <taxon>Embryophyta</taxon>
        <taxon>Tracheophyta</taxon>
        <taxon>Spermatophyta</taxon>
        <taxon>Magnoliopsida</taxon>
        <taxon>Liliopsida</taxon>
        <taxon>Asparagales</taxon>
        <taxon>Orchidaceae</taxon>
        <taxon>Orchidoideae</taxon>
        <taxon>Orchideae</taxon>
        <taxon>Orchidinae</taxon>
        <taxon>Platanthera</taxon>
    </lineage>
</organism>
<dbReference type="EMBL" id="JBBWWR010000014">
    <property type="protein sequence ID" value="KAK8953492.1"/>
    <property type="molecule type" value="Genomic_DNA"/>
</dbReference>
<accession>A0ABR2LYP5</accession>
<reference evidence="1 2" key="1">
    <citation type="journal article" date="2022" name="Nat. Plants">
        <title>Genomes of leafy and leafless Platanthera orchids illuminate the evolution of mycoheterotrophy.</title>
        <authorList>
            <person name="Li M.H."/>
            <person name="Liu K.W."/>
            <person name="Li Z."/>
            <person name="Lu H.C."/>
            <person name="Ye Q.L."/>
            <person name="Zhang D."/>
            <person name="Wang J.Y."/>
            <person name="Li Y.F."/>
            <person name="Zhong Z.M."/>
            <person name="Liu X."/>
            <person name="Yu X."/>
            <person name="Liu D.K."/>
            <person name="Tu X.D."/>
            <person name="Liu B."/>
            <person name="Hao Y."/>
            <person name="Liao X.Y."/>
            <person name="Jiang Y.T."/>
            <person name="Sun W.H."/>
            <person name="Chen J."/>
            <person name="Chen Y.Q."/>
            <person name="Ai Y."/>
            <person name="Zhai J.W."/>
            <person name="Wu S.S."/>
            <person name="Zhou Z."/>
            <person name="Hsiao Y.Y."/>
            <person name="Wu W.L."/>
            <person name="Chen Y.Y."/>
            <person name="Lin Y.F."/>
            <person name="Hsu J.L."/>
            <person name="Li C.Y."/>
            <person name="Wang Z.W."/>
            <person name="Zhao X."/>
            <person name="Zhong W.Y."/>
            <person name="Ma X.K."/>
            <person name="Ma L."/>
            <person name="Huang J."/>
            <person name="Chen G.Z."/>
            <person name="Huang M.Z."/>
            <person name="Huang L."/>
            <person name="Peng D.H."/>
            <person name="Luo Y.B."/>
            <person name="Zou S.Q."/>
            <person name="Chen S.P."/>
            <person name="Lan S."/>
            <person name="Tsai W.C."/>
            <person name="Van de Peer Y."/>
            <person name="Liu Z.J."/>
        </authorList>
    </citation>
    <scope>NUCLEOTIDE SEQUENCE [LARGE SCALE GENOMIC DNA]</scope>
    <source>
        <strain evidence="1">Lor288</strain>
    </source>
</reference>
<keyword evidence="2" id="KW-1185">Reference proteome</keyword>
<evidence type="ECO:0000313" key="1">
    <source>
        <dbReference type="EMBL" id="KAK8953492.1"/>
    </source>
</evidence>
<dbReference type="Proteomes" id="UP001412067">
    <property type="component" value="Unassembled WGS sequence"/>
</dbReference>